<dbReference type="PANTHER" id="PTHR43756">
    <property type="entry name" value="CHOLINE MONOOXYGENASE, CHLOROPLASTIC"/>
    <property type="match status" value="1"/>
</dbReference>
<evidence type="ECO:0000256" key="2">
    <source>
        <dbReference type="ARBA" id="ARBA00022714"/>
    </source>
</evidence>
<keyword evidence="6" id="KW-0411">Iron-sulfur</keyword>
<keyword evidence="2" id="KW-0001">2Fe-2S</keyword>
<keyword evidence="10" id="KW-1185">Reference proteome</keyword>
<evidence type="ECO:0000256" key="6">
    <source>
        <dbReference type="ARBA" id="ARBA00023014"/>
    </source>
</evidence>
<dbReference type="GO" id="GO:0051537">
    <property type="term" value="F:2 iron, 2 sulfur cluster binding"/>
    <property type="evidence" value="ECO:0007669"/>
    <property type="project" value="UniProtKB-KW"/>
</dbReference>
<dbReference type="GO" id="GO:0051213">
    <property type="term" value="F:dioxygenase activity"/>
    <property type="evidence" value="ECO:0007669"/>
    <property type="project" value="UniProtKB-KW"/>
</dbReference>
<gene>
    <name evidence="9" type="ORF">EDM56_19140</name>
</gene>
<dbReference type="PRINTS" id="PR00090">
    <property type="entry name" value="RNGDIOXGNASE"/>
</dbReference>
<evidence type="ECO:0000256" key="4">
    <source>
        <dbReference type="ARBA" id="ARBA00023002"/>
    </source>
</evidence>
<evidence type="ECO:0000256" key="5">
    <source>
        <dbReference type="ARBA" id="ARBA00023004"/>
    </source>
</evidence>
<keyword evidence="4" id="KW-0560">Oxidoreductase</keyword>
<dbReference type="GO" id="GO:0005506">
    <property type="term" value="F:iron ion binding"/>
    <property type="evidence" value="ECO:0007669"/>
    <property type="project" value="InterPro"/>
</dbReference>
<name>A0A3M8DBM5_9BACL</name>
<dbReference type="InterPro" id="IPR036922">
    <property type="entry name" value="Rieske_2Fe-2S_sf"/>
</dbReference>
<dbReference type="GO" id="GO:0016705">
    <property type="term" value="F:oxidoreductase activity, acting on paired donors, with incorporation or reduction of molecular oxygen"/>
    <property type="evidence" value="ECO:0007669"/>
    <property type="project" value="UniProtKB-ARBA"/>
</dbReference>
<dbReference type="PROSITE" id="PS51296">
    <property type="entry name" value="RIESKE"/>
    <property type="match status" value="1"/>
</dbReference>
<evidence type="ECO:0000256" key="3">
    <source>
        <dbReference type="ARBA" id="ARBA00022723"/>
    </source>
</evidence>
<dbReference type="PANTHER" id="PTHR43756:SF5">
    <property type="entry name" value="CHOLINE MONOOXYGENASE, CHLOROPLASTIC"/>
    <property type="match status" value="1"/>
</dbReference>
<dbReference type="CDD" id="cd03469">
    <property type="entry name" value="Rieske_RO_Alpha_N"/>
    <property type="match status" value="1"/>
</dbReference>
<evidence type="ECO:0000313" key="9">
    <source>
        <dbReference type="EMBL" id="RNB85031.1"/>
    </source>
</evidence>
<dbReference type="InterPro" id="IPR017941">
    <property type="entry name" value="Rieske_2Fe-2S"/>
</dbReference>
<evidence type="ECO:0000256" key="7">
    <source>
        <dbReference type="ARBA" id="ARBA00023027"/>
    </source>
</evidence>
<proteinExistence type="predicted"/>
<dbReference type="InterPro" id="IPR015881">
    <property type="entry name" value="ARHD_Rieske_2Fe_2S"/>
</dbReference>
<dbReference type="Gene3D" id="2.102.10.10">
    <property type="entry name" value="Rieske [2Fe-2S] iron-sulphur domain"/>
    <property type="match status" value="1"/>
</dbReference>
<dbReference type="Proteomes" id="UP000271031">
    <property type="component" value="Unassembled WGS sequence"/>
</dbReference>
<keyword evidence="7" id="KW-0520">NAD</keyword>
<keyword evidence="5" id="KW-0408">Iron</keyword>
<dbReference type="GO" id="GO:0004497">
    <property type="term" value="F:monooxygenase activity"/>
    <property type="evidence" value="ECO:0007669"/>
    <property type="project" value="UniProtKB-ARBA"/>
</dbReference>
<comment type="caution">
    <text evidence="9">The sequence shown here is derived from an EMBL/GenBank/DDBJ whole genome shotgun (WGS) entry which is preliminary data.</text>
</comment>
<keyword evidence="9" id="KW-0223">Dioxygenase</keyword>
<dbReference type="PROSITE" id="PS00570">
    <property type="entry name" value="RING_HYDROXYL_ALPHA"/>
    <property type="match status" value="1"/>
</dbReference>
<dbReference type="Gene3D" id="3.90.380.10">
    <property type="entry name" value="Naphthalene 1,2-dioxygenase Alpha Subunit, Chain A, domain 1"/>
    <property type="match status" value="2"/>
</dbReference>
<dbReference type="Pfam" id="PF00355">
    <property type="entry name" value="Rieske"/>
    <property type="match status" value="1"/>
</dbReference>
<evidence type="ECO:0000259" key="8">
    <source>
        <dbReference type="PROSITE" id="PS51296"/>
    </source>
</evidence>
<dbReference type="OrthoDB" id="9800776at2"/>
<reference evidence="9 10" key="1">
    <citation type="submission" date="2018-10" db="EMBL/GenBank/DDBJ databases">
        <title>Phylogenomics of Brevibacillus.</title>
        <authorList>
            <person name="Dunlap C."/>
        </authorList>
    </citation>
    <scope>NUCLEOTIDE SEQUENCE [LARGE SCALE GENOMIC DNA]</scope>
    <source>
        <strain evidence="9 10">JCM 15716</strain>
    </source>
</reference>
<sequence length="377" mass="43545">MRSMASQNTKWAHRYQEDVERSYTLPNTYYTNPEVLAEEREAIFFKNWICVGHQEKVAKPGDYFTTLILDQNILIAKGKDDVIRAFYNVCPHRGHELASGEGNKAIFSCPYHAWTFQLDGKFNNGRAVRQMKDFNEQEACLRPVKLEVFFNFLFINLDPQAVPLRQMMPGLEEEIRGRVPELDRLTLAHRTSYTIKANWKNVVDNYLECHHCVIAHPQLVELVDMSNYRVETFDYHIKQTGTGKQRLGCELAVGEGKDAVETYASYWLWPTLALDIMPGEPGLIMMYMIPDGPEQTIEHLEFYYLQKEPTEEGWANIEYQDKILTPEDIELVESVQRGLHSRGYVDGRYVVDQLRSSISEHGVHHFHGLVLKALGAL</sequence>
<accession>A0A3M8DBM5</accession>
<dbReference type="InterPro" id="IPR001663">
    <property type="entry name" value="Rng_hydr_dOase-A"/>
</dbReference>
<organism evidence="9 10">
    <name type="scientific">Brevibacillus fluminis</name>
    <dbReference type="NCBI Taxonomy" id="511487"/>
    <lineage>
        <taxon>Bacteria</taxon>
        <taxon>Bacillati</taxon>
        <taxon>Bacillota</taxon>
        <taxon>Bacilli</taxon>
        <taxon>Bacillales</taxon>
        <taxon>Paenibacillaceae</taxon>
        <taxon>Brevibacillus</taxon>
    </lineage>
</organism>
<feature type="domain" description="Rieske" evidence="8">
    <location>
        <begin position="48"/>
        <end position="155"/>
    </location>
</feature>
<keyword evidence="3" id="KW-0479">Metal-binding</keyword>
<dbReference type="EMBL" id="RHHQ01000015">
    <property type="protein sequence ID" value="RNB85031.1"/>
    <property type="molecule type" value="Genomic_DNA"/>
</dbReference>
<dbReference type="InterPro" id="IPR015879">
    <property type="entry name" value="Ring_hydroxy_dOase_asu_C_dom"/>
</dbReference>
<protein>
    <submittedName>
        <fullName evidence="9">Aromatic ring-hydroxylating dioxygenase subunit alpha</fullName>
    </submittedName>
</protein>
<dbReference type="SUPFAM" id="SSF55961">
    <property type="entry name" value="Bet v1-like"/>
    <property type="match status" value="1"/>
</dbReference>
<dbReference type="SUPFAM" id="SSF50022">
    <property type="entry name" value="ISP domain"/>
    <property type="match status" value="1"/>
</dbReference>
<evidence type="ECO:0000256" key="1">
    <source>
        <dbReference type="ARBA" id="ARBA00001962"/>
    </source>
</evidence>
<evidence type="ECO:0000313" key="10">
    <source>
        <dbReference type="Proteomes" id="UP000271031"/>
    </source>
</evidence>
<comment type="cofactor">
    <cofactor evidence="1">
        <name>Fe cation</name>
        <dbReference type="ChEBI" id="CHEBI:24875"/>
    </cofactor>
</comment>
<dbReference type="AlphaFoldDB" id="A0A3M8DBM5"/>
<dbReference type="Pfam" id="PF00848">
    <property type="entry name" value="Ring_hydroxyl_A"/>
    <property type="match status" value="1"/>
</dbReference>